<dbReference type="GO" id="GO:0005737">
    <property type="term" value="C:cytoplasm"/>
    <property type="evidence" value="ECO:0007669"/>
    <property type="project" value="TreeGrafter"/>
</dbReference>
<dbReference type="KEGG" id="copr:Cop2CBH44_16570"/>
<dbReference type="EMBL" id="AP023322">
    <property type="protein sequence ID" value="BCI63304.1"/>
    <property type="molecule type" value="Genomic_DNA"/>
</dbReference>
<dbReference type="UniPathway" id="UPA00077">
    <property type="reaction ID" value="UER00154"/>
</dbReference>
<dbReference type="GO" id="GO:0046656">
    <property type="term" value="P:folic acid biosynthetic process"/>
    <property type="evidence" value="ECO:0007669"/>
    <property type="project" value="UniProtKB-UniRule"/>
</dbReference>
<evidence type="ECO:0000256" key="3">
    <source>
        <dbReference type="ARBA" id="ARBA00005708"/>
    </source>
</evidence>
<dbReference type="PANTHER" id="PTHR42844:SF1">
    <property type="entry name" value="DIHYDRONEOPTERIN ALDOLASE 1-RELATED"/>
    <property type="match status" value="1"/>
</dbReference>
<comment type="pathway">
    <text evidence="2 6">Cofactor biosynthesis; tetrahydrofolate biosynthesis; 2-amino-4-hydroxy-6-hydroxymethyl-7,8-dihydropteridine diphosphate from 7,8-dihydroneopterin triphosphate: step 3/4.</text>
</comment>
<dbReference type="InterPro" id="IPR006157">
    <property type="entry name" value="FolB_dom"/>
</dbReference>
<evidence type="ECO:0000313" key="8">
    <source>
        <dbReference type="EMBL" id="BCI63304.1"/>
    </source>
</evidence>
<evidence type="ECO:0000256" key="2">
    <source>
        <dbReference type="ARBA" id="ARBA00005013"/>
    </source>
</evidence>
<dbReference type="EC" id="4.1.2.25" evidence="6"/>
<accession>A0A7G1HXX8</accession>
<feature type="domain" description="Dihydroneopterin aldolase/epimerase" evidence="7">
    <location>
        <begin position="5"/>
        <end position="117"/>
    </location>
</feature>
<protein>
    <recommendedName>
        <fullName evidence="6">7,8-dihydroneopterin aldolase</fullName>
        <ecNumber evidence="6">4.1.2.25</ecNumber>
    </recommendedName>
</protein>
<gene>
    <name evidence="8" type="ORF">Cop2CBH44_16570</name>
</gene>
<sequence>MKSYIELEKIHFYAYHGVSEEERKVGNNYEVYIKVYTDITQAIATDNLLTTIDYGQLYEWIKEEMMQPSKLLEHVVGRIKKNILKNCPNITGGTIKISKIKPPIPGDIERASVTISW</sequence>
<organism evidence="8 9">
    <name type="scientific">Coprobacter secundus subsp. similis</name>
    <dbReference type="NCBI Taxonomy" id="2751153"/>
    <lineage>
        <taxon>Bacteria</taxon>
        <taxon>Pseudomonadati</taxon>
        <taxon>Bacteroidota</taxon>
        <taxon>Bacteroidia</taxon>
        <taxon>Bacteroidales</taxon>
        <taxon>Barnesiellaceae</taxon>
        <taxon>Coprobacter</taxon>
    </lineage>
</organism>
<comment type="similarity">
    <text evidence="3 6">Belongs to the DHNA family.</text>
</comment>
<dbReference type="AlphaFoldDB" id="A0A7G1HXX8"/>
<keyword evidence="4 6" id="KW-0289">Folate biosynthesis</keyword>
<dbReference type="NCBIfam" id="TIGR00525">
    <property type="entry name" value="folB"/>
    <property type="match status" value="1"/>
</dbReference>
<dbReference type="GO" id="GO:0004150">
    <property type="term" value="F:dihydroneopterin aldolase activity"/>
    <property type="evidence" value="ECO:0007669"/>
    <property type="project" value="UniProtKB-UniRule"/>
</dbReference>
<dbReference type="SUPFAM" id="SSF55620">
    <property type="entry name" value="Tetrahydrobiopterin biosynthesis enzymes-like"/>
    <property type="match status" value="1"/>
</dbReference>
<dbReference type="Pfam" id="PF02152">
    <property type="entry name" value="FolB"/>
    <property type="match status" value="1"/>
</dbReference>
<dbReference type="Gene3D" id="3.30.1130.10">
    <property type="match status" value="1"/>
</dbReference>
<evidence type="ECO:0000313" key="9">
    <source>
        <dbReference type="Proteomes" id="UP000594042"/>
    </source>
</evidence>
<comment type="function">
    <text evidence="6">Catalyzes the conversion of 7,8-dihydroneopterin to 6-hydroxymethyl-7,8-dihydropterin.</text>
</comment>
<evidence type="ECO:0000256" key="6">
    <source>
        <dbReference type="RuleBase" id="RU362079"/>
    </source>
</evidence>
<dbReference type="SMART" id="SM00905">
    <property type="entry name" value="FolB"/>
    <property type="match status" value="1"/>
</dbReference>
<reference evidence="9" key="1">
    <citation type="submission" date="2020-07" db="EMBL/GenBank/DDBJ databases">
        <title>Complete genome sequencing of Coprobacter sp. strain 2CBH44.</title>
        <authorList>
            <person name="Sakamoto M."/>
            <person name="Murakami T."/>
            <person name="Mori H."/>
        </authorList>
    </citation>
    <scope>NUCLEOTIDE SEQUENCE [LARGE SCALE GENOMIC DNA]</scope>
    <source>
        <strain evidence="9">2CBH44</strain>
    </source>
</reference>
<dbReference type="InterPro" id="IPR006156">
    <property type="entry name" value="Dihydroneopterin_aldolase"/>
</dbReference>
<evidence type="ECO:0000256" key="1">
    <source>
        <dbReference type="ARBA" id="ARBA00001353"/>
    </source>
</evidence>
<keyword evidence="5 6" id="KW-0456">Lyase</keyword>
<comment type="catalytic activity">
    <reaction evidence="1 6">
        <text>7,8-dihydroneopterin = 6-hydroxymethyl-7,8-dihydropterin + glycolaldehyde</text>
        <dbReference type="Rhea" id="RHEA:10540"/>
        <dbReference type="ChEBI" id="CHEBI:17001"/>
        <dbReference type="ChEBI" id="CHEBI:17071"/>
        <dbReference type="ChEBI" id="CHEBI:44841"/>
        <dbReference type="EC" id="4.1.2.25"/>
    </reaction>
</comment>
<dbReference type="PANTHER" id="PTHR42844">
    <property type="entry name" value="DIHYDRONEOPTERIN ALDOLASE 1-RELATED"/>
    <property type="match status" value="1"/>
</dbReference>
<keyword evidence="9" id="KW-1185">Reference proteome</keyword>
<dbReference type="RefSeq" id="WP_021931970.1">
    <property type="nucleotide sequence ID" value="NZ_AP023322.1"/>
</dbReference>
<proteinExistence type="inferred from homology"/>
<evidence type="ECO:0000256" key="4">
    <source>
        <dbReference type="ARBA" id="ARBA00022909"/>
    </source>
</evidence>
<evidence type="ECO:0000256" key="5">
    <source>
        <dbReference type="ARBA" id="ARBA00023239"/>
    </source>
</evidence>
<dbReference type="GO" id="GO:0046654">
    <property type="term" value="P:tetrahydrofolate biosynthetic process"/>
    <property type="evidence" value="ECO:0007669"/>
    <property type="project" value="UniProtKB-UniRule"/>
</dbReference>
<dbReference type="Proteomes" id="UP000594042">
    <property type="component" value="Chromosome"/>
</dbReference>
<dbReference type="NCBIfam" id="TIGR00526">
    <property type="entry name" value="folB_dom"/>
    <property type="match status" value="1"/>
</dbReference>
<name>A0A7G1HXX8_9BACT</name>
<dbReference type="InterPro" id="IPR043133">
    <property type="entry name" value="GTP-CH-I_C/QueF"/>
</dbReference>
<evidence type="ECO:0000259" key="7">
    <source>
        <dbReference type="SMART" id="SM00905"/>
    </source>
</evidence>